<evidence type="ECO:0000256" key="1">
    <source>
        <dbReference type="ARBA" id="ARBA00001917"/>
    </source>
</evidence>
<evidence type="ECO:0000256" key="5">
    <source>
        <dbReference type="ARBA" id="ARBA00005359"/>
    </source>
</evidence>
<dbReference type="GO" id="GO:0005737">
    <property type="term" value="C:cytoplasm"/>
    <property type="evidence" value="ECO:0007669"/>
    <property type="project" value="InterPro"/>
</dbReference>
<dbReference type="Gene3D" id="3.20.20.70">
    <property type="entry name" value="Aldolase class I"/>
    <property type="match status" value="1"/>
</dbReference>
<evidence type="ECO:0000256" key="9">
    <source>
        <dbReference type="ARBA" id="ARBA00022643"/>
    </source>
</evidence>
<dbReference type="InterPro" id="IPR005719">
    <property type="entry name" value="Dihydroorotate_DH_2"/>
</dbReference>
<feature type="domain" description="Dihydroorotate dehydrogenase catalytic" evidence="15">
    <location>
        <begin position="42"/>
        <end position="332"/>
    </location>
</feature>
<evidence type="ECO:0000256" key="14">
    <source>
        <dbReference type="NCBIfam" id="TIGR01036"/>
    </source>
</evidence>
<dbReference type="InterPro" id="IPR013785">
    <property type="entry name" value="Aldolase_TIM"/>
</dbReference>
<keyword evidence="12" id="KW-0472">Membrane</keyword>
<evidence type="ECO:0000256" key="13">
    <source>
        <dbReference type="ARBA" id="ARBA00048639"/>
    </source>
</evidence>
<comment type="pathway">
    <text evidence="4">Pyrimidine metabolism; UMP biosynthesis via de novo pathway; orotate from (S)-dihydroorotate (quinone route): step 1/1.</text>
</comment>
<accession>A0A328BJZ6</accession>
<dbReference type="OrthoDB" id="9802377at2"/>
<dbReference type="GO" id="GO:0106430">
    <property type="term" value="F:dihydroorotate dehydrogenase (quinone) activity"/>
    <property type="evidence" value="ECO:0007669"/>
    <property type="project" value="UniProtKB-EC"/>
</dbReference>
<evidence type="ECO:0000256" key="7">
    <source>
        <dbReference type="ARBA" id="ARBA00018366"/>
    </source>
</evidence>
<evidence type="ECO:0000256" key="2">
    <source>
        <dbReference type="ARBA" id="ARBA00003125"/>
    </source>
</evidence>
<comment type="cofactor">
    <cofactor evidence="1">
        <name>FMN</name>
        <dbReference type="ChEBI" id="CHEBI:58210"/>
    </cofactor>
</comment>
<evidence type="ECO:0000256" key="4">
    <source>
        <dbReference type="ARBA" id="ARBA00005161"/>
    </source>
</evidence>
<dbReference type="RefSeq" id="WP_111275391.1">
    <property type="nucleotide sequence ID" value="NZ_QFYS01000002.1"/>
</dbReference>
<organism evidence="16 17">
    <name type="scientific">Phenylobacterium kunshanense</name>
    <dbReference type="NCBI Taxonomy" id="1445034"/>
    <lineage>
        <taxon>Bacteria</taxon>
        <taxon>Pseudomonadati</taxon>
        <taxon>Pseudomonadota</taxon>
        <taxon>Alphaproteobacteria</taxon>
        <taxon>Caulobacterales</taxon>
        <taxon>Caulobacteraceae</taxon>
        <taxon>Phenylobacterium</taxon>
    </lineage>
</organism>
<comment type="catalytic activity">
    <reaction evidence="13">
        <text>(S)-dihydroorotate + a quinone = orotate + a quinol</text>
        <dbReference type="Rhea" id="RHEA:30187"/>
        <dbReference type="ChEBI" id="CHEBI:24646"/>
        <dbReference type="ChEBI" id="CHEBI:30839"/>
        <dbReference type="ChEBI" id="CHEBI:30864"/>
        <dbReference type="ChEBI" id="CHEBI:132124"/>
        <dbReference type="EC" id="1.3.5.2"/>
    </reaction>
</comment>
<comment type="similarity">
    <text evidence="5">Belongs to the dihydroorotate dehydrogenase family. Type 2 subfamily.</text>
</comment>
<comment type="function">
    <text evidence="2">Catalyzes the conversion of dihydroorotate to orotate with quinone as electron acceptor.</text>
</comment>
<comment type="subcellular location">
    <subcellularLocation>
        <location evidence="3">Membrane</location>
    </subcellularLocation>
</comment>
<protein>
    <recommendedName>
        <fullName evidence="7 14">Dihydroorotate dehydrogenase (quinone)</fullName>
        <ecNumber evidence="6 14">1.3.5.2</ecNumber>
    </recommendedName>
</protein>
<keyword evidence="17" id="KW-1185">Reference proteome</keyword>
<keyword evidence="9" id="KW-0288">FMN</keyword>
<dbReference type="GO" id="GO:0016020">
    <property type="term" value="C:membrane"/>
    <property type="evidence" value="ECO:0007669"/>
    <property type="project" value="UniProtKB-SubCell"/>
</dbReference>
<evidence type="ECO:0000256" key="11">
    <source>
        <dbReference type="ARBA" id="ARBA00023002"/>
    </source>
</evidence>
<dbReference type="InterPro" id="IPR001295">
    <property type="entry name" value="Dihydroorotate_DH_CS"/>
</dbReference>
<evidence type="ECO:0000256" key="8">
    <source>
        <dbReference type="ARBA" id="ARBA00022630"/>
    </source>
</evidence>
<keyword evidence="11" id="KW-0560">Oxidoreductase</keyword>
<evidence type="ECO:0000259" key="15">
    <source>
        <dbReference type="Pfam" id="PF01180"/>
    </source>
</evidence>
<dbReference type="InterPro" id="IPR050074">
    <property type="entry name" value="DHO_dehydrogenase"/>
</dbReference>
<dbReference type="GO" id="GO:0006207">
    <property type="term" value="P:'de novo' pyrimidine nucleobase biosynthetic process"/>
    <property type="evidence" value="ECO:0007669"/>
    <property type="project" value="UniProtKB-UniRule"/>
</dbReference>
<comment type="caution">
    <text evidence="16">The sequence shown here is derived from an EMBL/GenBank/DDBJ whole genome shotgun (WGS) entry which is preliminary data.</text>
</comment>
<dbReference type="SUPFAM" id="SSF51395">
    <property type="entry name" value="FMN-linked oxidoreductases"/>
    <property type="match status" value="1"/>
</dbReference>
<dbReference type="Pfam" id="PF01180">
    <property type="entry name" value="DHO_dh"/>
    <property type="match status" value="1"/>
</dbReference>
<dbReference type="PIRSF" id="PIRSF000164">
    <property type="entry name" value="DHO_oxidase"/>
    <property type="match status" value="1"/>
</dbReference>
<evidence type="ECO:0000256" key="6">
    <source>
        <dbReference type="ARBA" id="ARBA00012791"/>
    </source>
</evidence>
<dbReference type="EC" id="1.3.5.2" evidence="6 14"/>
<dbReference type="Proteomes" id="UP000249524">
    <property type="component" value="Unassembled WGS sequence"/>
</dbReference>
<dbReference type="GO" id="GO:0044205">
    <property type="term" value="P:'de novo' UMP biosynthetic process"/>
    <property type="evidence" value="ECO:0007669"/>
    <property type="project" value="UniProtKB-UniPathway"/>
</dbReference>
<dbReference type="InterPro" id="IPR012135">
    <property type="entry name" value="Dihydroorotate_DH_1_2"/>
</dbReference>
<keyword evidence="10" id="KW-0665">Pyrimidine biosynthesis</keyword>
<evidence type="ECO:0000313" key="17">
    <source>
        <dbReference type="Proteomes" id="UP000249524"/>
    </source>
</evidence>
<dbReference type="NCBIfam" id="TIGR01036">
    <property type="entry name" value="pyrD_sub2"/>
    <property type="match status" value="1"/>
</dbReference>
<evidence type="ECO:0000256" key="10">
    <source>
        <dbReference type="ARBA" id="ARBA00022975"/>
    </source>
</evidence>
<dbReference type="NCBIfam" id="NF003645">
    <property type="entry name" value="PRK05286.1-2"/>
    <property type="match status" value="1"/>
</dbReference>
<dbReference type="PANTHER" id="PTHR48109:SF4">
    <property type="entry name" value="DIHYDROOROTATE DEHYDROGENASE (QUINONE), MITOCHONDRIAL"/>
    <property type="match status" value="1"/>
</dbReference>
<dbReference type="NCBIfam" id="NF003652">
    <property type="entry name" value="PRK05286.2-5"/>
    <property type="match status" value="1"/>
</dbReference>
<keyword evidence="8" id="KW-0285">Flavoprotein</keyword>
<dbReference type="PANTHER" id="PTHR48109">
    <property type="entry name" value="DIHYDROOROTATE DEHYDROGENASE (QUINONE), MITOCHONDRIAL-RELATED"/>
    <property type="match status" value="1"/>
</dbReference>
<dbReference type="CDD" id="cd04738">
    <property type="entry name" value="DHOD_2_like"/>
    <property type="match status" value="1"/>
</dbReference>
<gene>
    <name evidence="16" type="ORF">DJ019_07740</name>
</gene>
<sequence length="347" mass="36357">MDLHGLATLALRGLDPEDAHGIAIKALKMGLGPLAPPDDPILATDLAGLKLPNPVGLAPGFDKNAEVFGPMLRAGCGFVECGTVTPLPQVGNPRPRLFRLWQDRAVINRMGFNNEGLEAFAARLAAHRGHGVVGANLGANKDSDDRLADYTAGLRRLWGMASYFTINISSPNTPGLRALQTQAALDELLGRLVATADSLPQGVAVPMFLKVAPDLEDGEAEAICDTVAKHGLAGVIVSNTTVTRPPLRSRHRDEAGGLSGAPLFDLSTQMLRRFHQAAAGRFLLIGAGGIASGADAYAKLRAGASAVQLYSALAYDGPGLIVRIKRELAQRLRADGFRSVAEAVGAG</sequence>
<evidence type="ECO:0000256" key="3">
    <source>
        <dbReference type="ARBA" id="ARBA00004370"/>
    </source>
</evidence>
<proteinExistence type="inferred from homology"/>
<dbReference type="PROSITE" id="PS00912">
    <property type="entry name" value="DHODEHASE_2"/>
    <property type="match status" value="1"/>
</dbReference>
<reference evidence="16 17" key="1">
    <citation type="submission" date="2018-05" db="EMBL/GenBank/DDBJ databases">
        <authorList>
            <person name="Lanie J.A."/>
            <person name="Ng W.-L."/>
            <person name="Kazmierczak K.M."/>
            <person name="Andrzejewski T.M."/>
            <person name="Davidsen T.M."/>
            <person name="Wayne K.J."/>
            <person name="Tettelin H."/>
            <person name="Glass J.I."/>
            <person name="Rusch D."/>
            <person name="Podicherti R."/>
            <person name="Tsui H.-C.T."/>
            <person name="Winkler M.E."/>
        </authorList>
    </citation>
    <scope>NUCLEOTIDE SEQUENCE [LARGE SCALE GENOMIC DNA]</scope>
    <source>
        <strain evidence="16 17">BUT-10</strain>
    </source>
</reference>
<dbReference type="UniPathway" id="UPA00070">
    <property type="reaction ID" value="UER00946"/>
</dbReference>
<evidence type="ECO:0000256" key="12">
    <source>
        <dbReference type="ARBA" id="ARBA00023136"/>
    </source>
</evidence>
<dbReference type="InterPro" id="IPR005720">
    <property type="entry name" value="Dihydroorotate_DH_cat"/>
</dbReference>
<evidence type="ECO:0000313" key="16">
    <source>
        <dbReference type="EMBL" id="RAK67782.1"/>
    </source>
</evidence>
<dbReference type="PROSITE" id="PS00911">
    <property type="entry name" value="DHODEHASE_1"/>
    <property type="match status" value="1"/>
</dbReference>
<dbReference type="AlphaFoldDB" id="A0A328BJZ6"/>
<dbReference type="EMBL" id="QFYS01000002">
    <property type="protein sequence ID" value="RAK67782.1"/>
    <property type="molecule type" value="Genomic_DNA"/>
</dbReference>
<name>A0A328BJZ6_9CAUL</name>